<keyword evidence="2" id="KW-1133">Transmembrane helix</keyword>
<proteinExistence type="predicted"/>
<keyword evidence="2" id="KW-0812">Transmembrane</keyword>
<evidence type="ECO:0000313" key="3">
    <source>
        <dbReference type="EMBL" id="GFN98364.1"/>
    </source>
</evidence>
<gene>
    <name evidence="3" type="ORF">PoB_002487000</name>
</gene>
<keyword evidence="4" id="KW-1185">Reference proteome</keyword>
<feature type="transmembrane region" description="Helical" evidence="2">
    <location>
        <begin position="26"/>
        <end position="45"/>
    </location>
</feature>
<keyword evidence="2" id="KW-0472">Membrane</keyword>
<reference evidence="3 4" key="1">
    <citation type="journal article" date="2021" name="Elife">
        <title>Chloroplast acquisition without the gene transfer in kleptoplastic sea slugs, Plakobranchus ocellatus.</title>
        <authorList>
            <person name="Maeda T."/>
            <person name="Takahashi S."/>
            <person name="Yoshida T."/>
            <person name="Shimamura S."/>
            <person name="Takaki Y."/>
            <person name="Nagai Y."/>
            <person name="Toyoda A."/>
            <person name="Suzuki Y."/>
            <person name="Arimoto A."/>
            <person name="Ishii H."/>
            <person name="Satoh N."/>
            <person name="Nishiyama T."/>
            <person name="Hasebe M."/>
            <person name="Maruyama T."/>
            <person name="Minagawa J."/>
            <person name="Obokata J."/>
            <person name="Shigenobu S."/>
        </authorList>
    </citation>
    <scope>NUCLEOTIDE SEQUENCE [LARGE SCALE GENOMIC DNA]</scope>
</reference>
<protein>
    <submittedName>
        <fullName evidence="3">Stonustoxin subunit alpha</fullName>
    </submittedName>
</protein>
<evidence type="ECO:0000256" key="2">
    <source>
        <dbReference type="SAM" id="Phobius"/>
    </source>
</evidence>
<dbReference type="EMBL" id="BLXT01002845">
    <property type="protein sequence ID" value="GFN98364.1"/>
    <property type="molecule type" value="Genomic_DNA"/>
</dbReference>
<accession>A0AAV3ZUQ2</accession>
<name>A0AAV3ZUQ2_9GAST</name>
<comment type="caution">
    <text evidence="3">The sequence shown here is derived from an EMBL/GenBank/DDBJ whole genome shotgun (WGS) entry which is preliminary data.</text>
</comment>
<feature type="region of interest" description="Disordered" evidence="1">
    <location>
        <begin position="411"/>
        <end position="449"/>
    </location>
</feature>
<dbReference type="AlphaFoldDB" id="A0AAV3ZUQ2"/>
<feature type="compositionally biased region" description="Polar residues" evidence="1">
    <location>
        <begin position="434"/>
        <end position="448"/>
    </location>
</feature>
<evidence type="ECO:0000256" key="1">
    <source>
        <dbReference type="SAM" id="MobiDB-lite"/>
    </source>
</evidence>
<sequence>MARSPANLQQHLWQLTKMSSYNSATYPPMMSVGVLILPYIIPMLLGRSFDVFTSQVGVDIFPQSSIQTPIRIQRSFVSSDFSVIRNDSEARQFLGVSDDLSLRVKAGVLHIAATGEYLKDVQTRENYVEILVKSQYETVSETLHGTVEPIQDWDLQSPTYLGTHYVRTVTYGGMMVASLRLYVSDEAQKEAVESFLMKYFSYDKVEVQHKPNEGRLTREFHSFEDKLKRMVYAVEDTVGSGLSMQIKYYSTVTAPHVPQDIDSFLAVLEEFPDQAAKVNGGRGVPLKVELVPLHELSARMIAMRPNKYLAKTLEDMDDKFNDLLVTHAAIREMSEKTKPDDYKENCEVHDLGDDIHGKLDIFKDVIRRLDTASPASLYDSKRAIQAYEQKEEPDRPWGYYSKFKQMEKKAQEGGHLISGSNTRDAYSKKHGTQRSHTNVEKNSPNNLKKNPFASVYPQTAYSSFTPLDHFGYLAEMSMANGVCASLNKFSGNFLTLRRNCTVQGVTCSAMCWSLHSAGAASAGQGFAPGGIRGVGVSVSGSGGSWGECVGVVVAELHVSQDVAVGARTINLGRGACDRVTCLHEYCCCRMGSRMGML</sequence>
<evidence type="ECO:0000313" key="4">
    <source>
        <dbReference type="Proteomes" id="UP000735302"/>
    </source>
</evidence>
<organism evidence="3 4">
    <name type="scientific">Plakobranchus ocellatus</name>
    <dbReference type="NCBI Taxonomy" id="259542"/>
    <lineage>
        <taxon>Eukaryota</taxon>
        <taxon>Metazoa</taxon>
        <taxon>Spiralia</taxon>
        <taxon>Lophotrochozoa</taxon>
        <taxon>Mollusca</taxon>
        <taxon>Gastropoda</taxon>
        <taxon>Heterobranchia</taxon>
        <taxon>Euthyneura</taxon>
        <taxon>Panpulmonata</taxon>
        <taxon>Sacoglossa</taxon>
        <taxon>Placobranchoidea</taxon>
        <taxon>Plakobranchidae</taxon>
        <taxon>Plakobranchus</taxon>
    </lineage>
</organism>
<dbReference type="Proteomes" id="UP000735302">
    <property type="component" value="Unassembled WGS sequence"/>
</dbReference>